<keyword evidence="2" id="KW-1185">Reference proteome</keyword>
<comment type="caution">
    <text evidence="1">The sequence shown here is derived from an EMBL/GenBank/DDBJ whole genome shotgun (WGS) entry which is preliminary data.</text>
</comment>
<proteinExistence type="predicted"/>
<dbReference type="EC" id="3.6.4.12" evidence="1"/>
<dbReference type="EMBL" id="JAMKPW020000018">
    <property type="protein sequence ID" value="KAK8209026.1"/>
    <property type="molecule type" value="Genomic_DNA"/>
</dbReference>
<accession>A0ACC3SDQ5</accession>
<protein>
    <submittedName>
        <fullName evidence="1">DNA-dependent ATPase fun30</fullName>
        <ecNumber evidence="1">3.6.4.12</ecNumber>
    </submittedName>
</protein>
<evidence type="ECO:0000313" key="1">
    <source>
        <dbReference type="EMBL" id="KAK8209026.1"/>
    </source>
</evidence>
<name>A0ACC3SDQ5_9PEZI</name>
<sequence>MSGRGVAFRFRIGNAVGLRCGGSRWISRHVPDPPASRSTLSLARPLTTTEVHHPPCQLIWCPTTRVRQSFPVMRCSGAFSLSLRHCRFLYDSVSTPLDMDSDPISEATPKRRKTESGYQSVPRTWDSDNDSGDELFNEFDQQNTVATLPLQSSSRDPPTQLKRPGAGTQPTQILGTPKKHLNPLSSPPPSVQVARSSPPAASSPTSSLPAEPALKPKPQQNGRPGGLLASVMAPPGTAFRRPVGVQKKPPVIDLSDDDDAPIEHSSDEDTQPMKSTIRPTEFTRGGRGLNSSPNWVEDSPRQQNSQERFKSITSQFKYGQSANISSANNPSDDMASAYGGVSRTKQKVPSRQAGPARAQPVDMTIDDLTDLDVRKKVERILLITPGKPIQQMLDALAKKHGNADDAIEYLLNEDDKHLQQLLSSKMGKPQQHIDLTLASSDIEKGVAKPAARPVAKVPPPRPMAKQEVKAPTRTIQEKYSSTQRLSIPKPAADLADVAATPATNAELIVSKRPFRNLDAVRAVSDAKPNAKTGRKSTKKAIGEKIVDICEEMFTGYEAVDDLVAKCEALGKPIAETMKKWGLDLQEAARSGELNLTTLEETQDSGIGTPSSSVNFGDDDDIKPVSTKSGKSAFLKQPSIMSTDLQMKDYQLVGLNWLNLLWTKRLSCILADDMGLGKTCQVISFLAHLRETGVPGVHLVVVPGSTLENWLREFNRFCPALRVEPYYGSQATREEMRYSIEEDLDDIDVIVTTYETAANNRVDTKFLSKLRPTLQSAGGRAGGE</sequence>
<organism evidence="1 2">
    <name type="scientific">Zalaria obscura</name>
    <dbReference type="NCBI Taxonomy" id="2024903"/>
    <lineage>
        <taxon>Eukaryota</taxon>
        <taxon>Fungi</taxon>
        <taxon>Dikarya</taxon>
        <taxon>Ascomycota</taxon>
        <taxon>Pezizomycotina</taxon>
        <taxon>Dothideomycetes</taxon>
        <taxon>Dothideomycetidae</taxon>
        <taxon>Dothideales</taxon>
        <taxon>Zalariaceae</taxon>
        <taxon>Zalaria</taxon>
    </lineage>
</organism>
<dbReference type="Proteomes" id="UP001320706">
    <property type="component" value="Unassembled WGS sequence"/>
</dbReference>
<reference evidence="1" key="1">
    <citation type="submission" date="2024-02" db="EMBL/GenBank/DDBJ databases">
        <title>Metagenome Assembled Genome of Zalaria obscura JY119.</title>
        <authorList>
            <person name="Vighnesh L."/>
            <person name="Jagadeeshwari U."/>
            <person name="Venkata Ramana C."/>
            <person name="Sasikala C."/>
        </authorList>
    </citation>
    <scope>NUCLEOTIDE SEQUENCE</scope>
    <source>
        <strain evidence="1">JY119</strain>
    </source>
</reference>
<keyword evidence="1" id="KW-0378">Hydrolase</keyword>
<evidence type="ECO:0000313" key="2">
    <source>
        <dbReference type="Proteomes" id="UP001320706"/>
    </source>
</evidence>
<gene>
    <name evidence="1" type="primary">FUN30</name>
    <name evidence="1" type="ORF">M8818_003990</name>
</gene>